<accession>A0ABQ9FT59</accession>
<evidence type="ECO:0000256" key="1">
    <source>
        <dbReference type="SAM" id="Phobius"/>
    </source>
</evidence>
<evidence type="ECO:0000313" key="3">
    <source>
        <dbReference type="Proteomes" id="UP001217089"/>
    </source>
</evidence>
<sequence length="164" mass="19777">MVSVLRWRKYLRTRYSVERDISIEFENLMNDDNTVDEMSRKFILIFVFEMKRLNAKYHAFYTVAIFFIQIPAYNYNQIMSSFVNNSFLSFGLMCLCCENSSWNRIPLTILNYRFQKLTPPNINFFRSGLLRYNKLVINVYVDTRANVNKAIQYIKNFNKENENY</sequence>
<keyword evidence="1" id="KW-0812">Transmembrane</keyword>
<keyword evidence="3" id="KW-1185">Reference proteome</keyword>
<keyword evidence="1" id="KW-1133">Transmembrane helix</keyword>
<organism evidence="2 3">
    <name type="scientific">Tegillarca granosa</name>
    <name type="common">Malaysian cockle</name>
    <name type="synonym">Anadara granosa</name>
    <dbReference type="NCBI Taxonomy" id="220873"/>
    <lineage>
        <taxon>Eukaryota</taxon>
        <taxon>Metazoa</taxon>
        <taxon>Spiralia</taxon>
        <taxon>Lophotrochozoa</taxon>
        <taxon>Mollusca</taxon>
        <taxon>Bivalvia</taxon>
        <taxon>Autobranchia</taxon>
        <taxon>Pteriomorphia</taxon>
        <taxon>Arcoida</taxon>
        <taxon>Arcoidea</taxon>
        <taxon>Arcidae</taxon>
        <taxon>Tegillarca</taxon>
    </lineage>
</organism>
<dbReference type="EMBL" id="JARBDR010000214">
    <property type="protein sequence ID" value="KAJ8318883.1"/>
    <property type="molecule type" value="Genomic_DNA"/>
</dbReference>
<protein>
    <submittedName>
        <fullName evidence="2">Uncharacterized protein</fullName>
    </submittedName>
</protein>
<dbReference type="Proteomes" id="UP001217089">
    <property type="component" value="Unassembled WGS sequence"/>
</dbReference>
<feature type="transmembrane region" description="Helical" evidence="1">
    <location>
        <begin position="58"/>
        <end position="75"/>
    </location>
</feature>
<gene>
    <name evidence="2" type="ORF">KUTeg_003974</name>
</gene>
<reference evidence="2 3" key="1">
    <citation type="submission" date="2022-12" db="EMBL/GenBank/DDBJ databases">
        <title>Chromosome-level genome of Tegillarca granosa.</title>
        <authorList>
            <person name="Kim J."/>
        </authorList>
    </citation>
    <scope>NUCLEOTIDE SEQUENCE [LARGE SCALE GENOMIC DNA]</scope>
    <source>
        <strain evidence="2">Teg-2019</strain>
        <tissue evidence="2">Adductor muscle</tissue>
    </source>
</reference>
<name>A0ABQ9FT59_TEGGR</name>
<proteinExistence type="predicted"/>
<keyword evidence="1" id="KW-0472">Membrane</keyword>
<comment type="caution">
    <text evidence="2">The sequence shown here is derived from an EMBL/GenBank/DDBJ whole genome shotgun (WGS) entry which is preliminary data.</text>
</comment>
<evidence type="ECO:0000313" key="2">
    <source>
        <dbReference type="EMBL" id="KAJ8318883.1"/>
    </source>
</evidence>